<accession>A0A6J0I831</accession>
<feature type="region of interest" description="Disordered" evidence="2">
    <location>
        <begin position="1"/>
        <end position="26"/>
    </location>
</feature>
<feature type="coiled-coil region" evidence="1">
    <location>
        <begin position="28"/>
        <end position="55"/>
    </location>
</feature>
<dbReference type="Pfam" id="PF15191">
    <property type="entry name" value="Synaptonemal_3"/>
    <property type="match status" value="1"/>
</dbReference>
<dbReference type="InterPro" id="IPR028145">
    <property type="entry name" value="Synaptonemal_3"/>
</dbReference>
<gene>
    <name evidence="4" type="primary">SYCE3</name>
</gene>
<dbReference type="AlphaFoldDB" id="A0A6J0I831"/>
<reference evidence="4" key="1">
    <citation type="submission" date="2025-08" db="UniProtKB">
        <authorList>
            <consortium name="RefSeq"/>
        </authorList>
    </citation>
    <scope>IDENTIFICATION</scope>
</reference>
<sequence>MGGLFVSRHRPLRSPPRMAEAEAQEENCDKSIEMIEKCNKDLETLLEEMEKITVRAAWMTYGIVTIHTNPDLASSMKHLEDAFLRCKEQVGRKWQEVLKESKGEEE</sequence>
<dbReference type="PANTHER" id="PTHR36686">
    <property type="entry name" value="SYNAPTONEMAL COMPLEX CENTRAL ELEMENT PROTEIN 3"/>
    <property type="match status" value="1"/>
</dbReference>
<dbReference type="GO" id="GO:0000801">
    <property type="term" value="C:central element"/>
    <property type="evidence" value="ECO:0007669"/>
    <property type="project" value="TreeGrafter"/>
</dbReference>
<evidence type="ECO:0000313" key="3">
    <source>
        <dbReference type="Proteomes" id="UP000504624"/>
    </source>
</evidence>
<keyword evidence="1" id="KW-0175">Coiled coil</keyword>
<dbReference type="CTD" id="644186"/>
<dbReference type="RefSeq" id="XP_017682064.1">
    <property type="nucleotide sequence ID" value="XM_017826575.1"/>
</dbReference>
<dbReference type="OrthoDB" id="9944849at2759"/>
<name>A0A6J0I831_9PASS</name>
<evidence type="ECO:0000256" key="2">
    <source>
        <dbReference type="SAM" id="MobiDB-lite"/>
    </source>
</evidence>
<dbReference type="GO" id="GO:0007131">
    <property type="term" value="P:reciprocal meiotic recombination"/>
    <property type="evidence" value="ECO:0007669"/>
    <property type="project" value="InterPro"/>
</dbReference>
<protein>
    <submittedName>
        <fullName evidence="4">Synaptonemal complex central element protein 3 isoform X1</fullName>
    </submittedName>
</protein>
<dbReference type="GO" id="GO:0007283">
    <property type="term" value="P:spermatogenesis"/>
    <property type="evidence" value="ECO:0007669"/>
    <property type="project" value="InterPro"/>
</dbReference>
<dbReference type="PANTHER" id="PTHR36686:SF1">
    <property type="entry name" value="SYNAPTONEMAL COMPLEX CENTRAL ELEMENT PROTEIN 3"/>
    <property type="match status" value="1"/>
</dbReference>
<evidence type="ECO:0000313" key="4">
    <source>
        <dbReference type="RefSeq" id="XP_017682064.1"/>
    </source>
</evidence>
<keyword evidence="3" id="KW-1185">Reference proteome</keyword>
<dbReference type="GeneID" id="108503035"/>
<evidence type="ECO:0000256" key="1">
    <source>
        <dbReference type="SAM" id="Coils"/>
    </source>
</evidence>
<organism evidence="3 4">
    <name type="scientific">Lepidothrix coronata</name>
    <name type="common">blue-crowned manakin</name>
    <dbReference type="NCBI Taxonomy" id="321398"/>
    <lineage>
        <taxon>Eukaryota</taxon>
        <taxon>Metazoa</taxon>
        <taxon>Chordata</taxon>
        <taxon>Craniata</taxon>
        <taxon>Vertebrata</taxon>
        <taxon>Euteleostomi</taxon>
        <taxon>Archelosauria</taxon>
        <taxon>Archosauria</taxon>
        <taxon>Dinosauria</taxon>
        <taxon>Saurischia</taxon>
        <taxon>Theropoda</taxon>
        <taxon>Coelurosauria</taxon>
        <taxon>Aves</taxon>
        <taxon>Neognathae</taxon>
        <taxon>Neoaves</taxon>
        <taxon>Telluraves</taxon>
        <taxon>Australaves</taxon>
        <taxon>Passeriformes</taxon>
        <taxon>Pipridae</taxon>
        <taxon>Lepidothrix</taxon>
    </lineage>
</organism>
<dbReference type="GO" id="GO:0007130">
    <property type="term" value="P:synaptonemal complex assembly"/>
    <property type="evidence" value="ECO:0007669"/>
    <property type="project" value="InterPro"/>
</dbReference>
<proteinExistence type="predicted"/>
<dbReference type="Proteomes" id="UP000504624">
    <property type="component" value="Unplaced"/>
</dbReference>